<dbReference type="GO" id="GO:0003735">
    <property type="term" value="F:structural constituent of ribosome"/>
    <property type="evidence" value="ECO:0007669"/>
    <property type="project" value="TreeGrafter"/>
</dbReference>
<evidence type="ECO:0000313" key="3">
    <source>
        <dbReference type="Proteomes" id="UP000308652"/>
    </source>
</evidence>
<dbReference type="PANTHER" id="PTHR28266:SF1">
    <property type="entry name" value="LARGE RIBOSOMAL SUBUNIT PROTEIN ML58"/>
    <property type="match status" value="1"/>
</dbReference>
<gene>
    <name evidence="2" type="ORF">BDQ12DRAFT_460811</name>
</gene>
<reference evidence="2 3" key="1">
    <citation type="journal article" date="2019" name="Nat. Ecol. Evol.">
        <title>Megaphylogeny resolves global patterns of mushroom evolution.</title>
        <authorList>
            <person name="Varga T."/>
            <person name="Krizsan K."/>
            <person name="Foldi C."/>
            <person name="Dima B."/>
            <person name="Sanchez-Garcia M."/>
            <person name="Sanchez-Ramirez S."/>
            <person name="Szollosi G.J."/>
            <person name="Szarkandi J.G."/>
            <person name="Papp V."/>
            <person name="Albert L."/>
            <person name="Andreopoulos W."/>
            <person name="Angelini C."/>
            <person name="Antonin V."/>
            <person name="Barry K.W."/>
            <person name="Bougher N.L."/>
            <person name="Buchanan P."/>
            <person name="Buyck B."/>
            <person name="Bense V."/>
            <person name="Catcheside P."/>
            <person name="Chovatia M."/>
            <person name="Cooper J."/>
            <person name="Damon W."/>
            <person name="Desjardin D."/>
            <person name="Finy P."/>
            <person name="Geml J."/>
            <person name="Haridas S."/>
            <person name="Hughes K."/>
            <person name="Justo A."/>
            <person name="Karasinski D."/>
            <person name="Kautmanova I."/>
            <person name="Kiss B."/>
            <person name="Kocsube S."/>
            <person name="Kotiranta H."/>
            <person name="LaButti K.M."/>
            <person name="Lechner B.E."/>
            <person name="Liimatainen K."/>
            <person name="Lipzen A."/>
            <person name="Lukacs Z."/>
            <person name="Mihaltcheva S."/>
            <person name="Morgado L.N."/>
            <person name="Niskanen T."/>
            <person name="Noordeloos M.E."/>
            <person name="Ohm R.A."/>
            <person name="Ortiz-Santana B."/>
            <person name="Ovrebo C."/>
            <person name="Racz N."/>
            <person name="Riley R."/>
            <person name="Savchenko A."/>
            <person name="Shiryaev A."/>
            <person name="Soop K."/>
            <person name="Spirin V."/>
            <person name="Szebenyi C."/>
            <person name="Tomsovsky M."/>
            <person name="Tulloss R.E."/>
            <person name="Uehling J."/>
            <person name="Grigoriev I.V."/>
            <person name="Vagvolgyi C."/>
            <person name="Papp T."/>
            <person name="Martin F.M."/>
            <person name="Miettinen O."/>
            <person name="Hibbett D.S."/>
            <person name="Nagy L.G."/>
        </authorList>
    </citation>
    <scope>NUCLEOTIDE SEQUENCE [LARGE SCALE GENOMIC DNA]</scope>
    <source>
        <strain evidence="2 3">CBS 166.37</strain>
    </source>
</reference>
<keyword evidence="2" id="KW-0687">Ribonucleoprotein</keyword>
<evidence type="ECO:0000256" key="1">
    <source>
        <dbReference type="SAM" id="MobiDB-lite"/>
    </source>
</evidence>
<dbReference type="EMBL" id="ML213596">
    <property type="protein sequence ID" value="TFK40620.1"/>
    <property type="molecule type" value="Genomic_DNA"/>
</dbReference>
<dbReference type="PANTHER" id="PTHR28266">
    <property type="entry name" value="54S RIBOSOMAL PROTEIN L20, MITOCHONDRIAL"/>
    <property type="match status" value="1"/>
</dbReference>
<dbReference type="OrthoDB" id="6021263at2759"/>
<dbReference type="STRING" id="68775.A0A5C3M5M4"/>
<keyword evidence="2" id="KW-0689">Ribosomal protein</keyword>
<protein>
    <submittedName>
        <fullName evidence="2">Mitochondrial ribosomal protein subunit L20-domain-containing protein</fullName>
    </submittedName>
</protein>
<dbReference type="Pfam" id="PF12824">
    <property type="entry name" value="MRP-L20"/>
    <property type="match status" value="1"/>
</dbReference>
<evidence type="ECO:0000313" key="2">
    <source>
        <dbReference type="EMBL" id="TFK40620.1"/>
    </source>
</evidence>
<keyword evidence="3" id="KW-1185">Reference proteome</keyword>
<sequence>MNIFRRLASSPALTRSYASKYPRPRPGTSERPAYHAPDPLVNNPKAAVTPLKDNDIELTFIHRPPPTAPSPFSLTTAPISPLLNPAPSPIQGALPPLVSRDKPQPERVSEETIVKIRQLRFSDPKTYSCTKLAKMFDCTTRFISLVAANKKSQRKALWKIREEGHAAARAKWSERHAIVKAIRAKRRLLW</sequence>
<proteinExistence type="predicted"/>
<dbReference type="AlphaFoldDB" id="A0A5C3M5M4"/>
<dbReference type="Proteomes" id="UP000308652">
    <property type="component" value="Unassembled WGS sequence"/>
</dbReference>
<dbReference type="GO" id="GO:0005762">
    <property type="term" value="C:mitochondrial large ribosomal subunit"/>
    <property type="evidence" value="ECO:0007669"/>
    <property type="project" value="TreeGrafter"/>
</dbReference>
<organism evidence="2 3">
    <name type="scientific">Crucibulum laeve</name>
    <dbReference type="NCBI Taxonomy" id="68775"/>
    <lineage>
        <taxon>Eukaryota</taxon>
        <taxon>Fungi</taxon>
        <taxon>Dikarya</taxon>
        <taxon>Basidiomycota</taxon>
        <taxon>Agaricomycotina</taxon>
        <taxon>Agaricomycetes</taxon>
        <taxon>Agaricomycetidae</taxon>
        <taxon>Agaricales</taxon>
        <taxon>Agaricineae</taxon>
        <taxon>Nidulariaceae</taxon>
        <taxon>Crucibulum</taxon>
    </lineage>
</organism>
<name>A0A5C3M5M4_9AGAR</name>
<accession>A0A5C3M5M4</accession>
<dbReference type="InterPro" id="IPR024388">
    <property type="entry name" value="Ribosomal_mL58"/>
</dbReference>
<feature type="region of interest" description="Disordered" evidence="1">
    <location>
        <begin position="1"/>
        <end position="45"/>
    </location>
</feature>